<dbReference type="InterPro" id="IPR007685">
    <property type="entry name" value="RelA_SpoT"/>
</dbReference>
<proteinExistence type="predicted"/>
<evidence type="ECO:0000313" key="2">
    <source>
        <dbReference type="EMBL" id="MBN9643629.1"/>
    </source>
</evidence>
<dbReference type="PANTHER" id="PTHR41773">
    <property type="entry name" value="GTP PYROPHOSPHATASE-RELATED"/>
    <property type="match status" value="1"/>
</dbReference>
<accession>A0A939DYL8</accession>
<feature type="domain" description="RelA/SpoT" evidence="1">
    <location>
        <begin position="48"/>
        <end position="176"/>
    </location>
</feature>
<evidence type="ECO:0000259" key="1">
    <source>
        <dbReference type="SMART" id="SM00954"/>
    </source>
</evidence>
<dbReference type="Pfam" id="PF04607">
    <property type="entry name" value="RelA_SpoT"/>
    <property type="match status" value="1"/>
</dbReference>
<dbReference type="RefSeq" id="WP_207118371.1">
    <property type="nucleotide sequence ID" value="NZ_JAFLEQ010000005.1"/>
</dbReference>
<dbReference type="SMART" id="SM00954">
    <property type="entry name" value="RelA_SpoT"/>
    <property type="match status" value="1"/>
</dbReference>
<dbReference type="Gene3D" id="1.10.287.860">
    <property type="entry name" value="Nucleotidyltransferase"/>
    <property type="match status" value="1"/>
</dbReference>
<gene>
    <name evidence="2" type="ORF">JZY06_03150</name>
</gene>
<dbReference type="PANTHER" id="PTHR41773:SF1">
    <property type="entry name" value="RELA_SPOT DOMAIN-CONTAINING PROTEIN"/>
    <property type="match status" value="1"/>
</dbReference>
<dbReference type="EMBL" id="JAFLEQ010000005">
    <property type="protein sequence ID" value="MBN9643629.1"/>
    <property type="molecule type" value="Genomic_DNA"/>
</dbReference>
<dbReference type="Proteomes" id="UP000664332">
    <property type="component" value="Unassembled WGS sequence"/>
</dbReference>
<dbReference type="InterPro" id="IPR043519">
    <property type="entry name" value="NT_sf"/>
</dbReference>
<comment type="caution">
    <text evidence="2">The sequence shown here is derived from an EMBL/GenBank/DDBJ whole genome shotgun (WGS) entry which is preliminary data.</text>
</comment>
<evidence type="ECO:0000313" key="3">
    <source>
        <dbReference type="Proteomes" id="UP000664332"/>
    </source>
</evidence>
<dbReference type="SUPFAM" id="SSF81301">
    <property type="entry name" value="Nucleotidyltransferase"/>
    <property type="match status" value="1"/>
</dbReference>
<sequence length="349" mass="39131">MTAPTTINDLHHHYRDWVRAHPAAAEDFTDAIEDLLVDAGVTYDRVTCRVKKWRSLKTKATSLTPGGELFYRQPWKEINDIVGVRVTTFCSTEIPQVIEVLREAFTVLKSVDKTAQTRISGSFGYGSHHLICRIDTAVDGLADYAGFTFEVQIRTVLQHAWAEFEHDIRYKRGSAVLDPRIDRAFTLTAGLIELADQQFDQIAAIQDGGVGASHDVQLTAETLPGVLAVLVGNRFPRSKSEYYGWLEEILALNGITTVGELKDLLDDRDISAVQQSMRYRFVPGQVRLIDDLLLRRFGADHIIKTKHTGMRAKARAERLPARLEQMRIDGIVDDSQLRADSPADTATQQ</sequence>
<keyword evidence="3" id="KW-1185">Reference proteome</keyword>
<dbReference type="AlphaFoldDB" id="A0A939DYL8"/>
<dbReference type="GO" id="GO:0015969">
    <property type="term" value="P:guanosine tetraphosphate metabolic process"/>
    <property type="evidence" value="ECO:0007669"/>
    <property type="project" value="InterPro"/>
</dbReference>
<name>A0A939DYL8_9CORY</name>
<dbReference type="CDD" id="cd05399">
    <property type="entry name" value="NT_Rel-Spo_like"/>
    <property type="match status" value="1"/>
</dbReference>
<dbReference type="Gene3D" id="3.30.460.10">
    <property type="entry name" value="Beta Polymerase, domain 2"/>
    <property type="match status" value="1"/>
</dbReference>
<protein>
    <submittedName>
        <fullName evidence="2">GTP pyrophosphokinase family protein</fullName>
    </submittedName>
</protein>
<reference evidence="2" key="1">
    <citation type="submission" date="2021-03" db="EMBL/GenBank/DDBJ databases">
        <authorList>
            <person name="Sun Q."/>
        </authorList>
    </citation>
    <scope>NUCLEOTIDE SEQUENCE</scope>
    <source>
        <strain evidence="2">CCM 8862</strain>
    </source>
</reference>
<organism evidence="2 3">
    <name type="scientific">Corynebacterium mendelii</name>
    <dbReference type="NCBI Taxonomy" id="2765362"/>
    <lineage>
        <taxon>Bacteria</taxon>
        <taxon>Bacillati</taxon>
        <taxon>Actinomycetota</taxon>
        <taxon>Actinomycetes</taxon>
        <taxon>Mycobacteriales</taxon>
        <taxon>Corynebacteriaceae</taxon>
        <taxon>Corynebacterium</taxon>
    </lineage>
</organism>